<dbReference type="AlphaFoldDB" id="A0A813H037"/>
<comment type="caution">
    <text evidence="1">The sequence shown here is derived from an EMBL/GenBank/DDBJ whole genome shotgun (WGS) entry which is preliminary data.</text>
</comment>
<keyword evidence="2" id="KW-1185">Reference proteome</keyword>
<evidence type="ECO:0000313" key="2">
    <source>
        <dbReference type="Proteomes" id="UP000654075"/>
    </source>
</evidence>
<feature type="non-terminal residue" evidence="1">
    <location>
        <position position="1"/>
    </location>
</feature>
<dbReference type="Proteomes" id="UP000654075">
    <property type="component" value="Unassembled WGS sequence"/>
</dbReference>
<gene>
    <name evidence="1" type="ORF">PGLA1383_LOCUS47181</name>
</gene>
<sequence>DTVSVAEGARQAADAARAQLLMELDMLAKEVGVEASNRTRTDLELNRLMDLKVAMREEASDTLAAAFRAKTSDLERRMVRAELAALDEGSSSEVTTFELARIAFNKVDELKQVSKASADRVIELETSLLASQSRATMLMNELKEIGTHLGVGGLGGLFQFFMSEEDLIKEVKAKSVTAAAKLQRLER</sequence>
<proteinExistence type="predicted"/>
<evidence type="ECO:0000313" key="1">
    <source>
        <dbReference type="EMBL" id="CAE8631038.1"/>
    </source>
</evidence>
<accession>A0A813H037</accession>
<dbReference type="EMBL" id="CAJNNV010030011">
    <property type="protein sequence ID" value="CAE8631038.1"/>
    <property type="molecule type" value="Genomic_DNA"/>
</dbReference>
<protein>
    <submittedName>
        <fullName evidence="1">Uncharacterized protein</fullName>
    </submittedName>
</protein>
<organism evidence="1 2">
    <name type="scientific">Polarella glacialis</name>
    <name type="common">Dinoflagellate</name>
    <dbReference type="NCBI Taxonomy" id="89957"/>
    <lineage>
        <taxon>Eukaryota</taxon>
        <taxon>Sar</taxon>
        <taxon>Alveolata</taxon>
        <taxon>Dinophyceae</taxon>
        <taxon>Suessiales</taxon>
        <taxon>Suessiaceae</taxon>
        <taxon>Polarella</taxon>
    </lineage>
</organism>
<reference evidence="1" key="1">
    <citation type="submission" date="2021-02" db="EMBL/GenBank/DDBJ databases">
        <authorList>
            <person name="Dougan E. K."/>
            <person name="Rhodes N."/>
            <person name="Thang M."/>
            <person name="Chan C."/>
        </authorList>
    </citation>
    <scope>NUCLEOTIDE SEQUENCE</scope>
</reference>
<name>A0A813H037_POLGL</name>